<dbReference type="InterPro" id="IPR007298">
    <property type="entry name" value="Cu-R_lipoprotein_NlpE"/>
</dbReference>
<organism evidence="3 4">
    <name type="scientific">Bordetella genomosp. 2</name>
    <dbReference type="NCBI Taxonomy" id="1983456"/>
    <lineage>
        <taxon>Bacteria</taxon>
        <taxon>Pseudomonadati</taxon>
        <taxon>Pseudomonadota</taxon>
        <taxon>Betaproteobacteria</taxon>
        <taxon>Burkholderiales</taxon>
        <taxon>Alcaligenaceae</taxon>
        <taxon>Bordetella</taxon>
    </lineage>
</organism>
<sequence length="150" mass="16031">MKATAPLLLLVAATLAACTGPQDAAPPQPGQGPALGAGQADGHNARNALDWAGAYEGTLPCADCPGIQTRLVLMDHGAYELQTRYLDRQPHPTVVRGTFTWQPDGSTIQLDRAGDGQRYFVAEGRLIQLYQDGTRPSGPLAPHYVLTQQR</sequence>
<accession>A0A261VS12</accession>
<comment type="caution">
    <text evidence="3">The sequence shown here is derived from an EMBL/GenBank/DDBJ whole genome shotgun (WGS) entry which is preliminary data.</text>
</comment>
<evidence type="ECO:0000256" key="2">
    <source>
        <dbReference type="SAM" id="SignalP"/>
    </source>
</evidence>
<protein>
    <submittedName>
        <fullName evidence="3">Copper homeostasis protein</fullName>
    </submittedName>
</protein>
<evidence type="ECO:0000313" key="4">
    <source>
        <dbReference type="Proteomes" id="UP000215633"/>
    </source>
</evidence>
<dbReference type="RefSeq" id="WP_028354003.1">
    <property type="nucleotide sequence ID" value="NZ_NEVT01000006.1"/>
</dbReference>
<dbReference type="EMBL" id="NEVT01000006">
    <property type="protein sequence ID" value="OZI76380.1"/>
    <property type="molecule type" value="Genomic_DNA"/>
</dbReference>
<name>A0A261VS12_9BORD</name>
<dbReference type="Proteomes" id="UP000215633">
    <property type="component" value="Unassembled WGS sequence"/>
</dbReference>
<feature type="chain" id="PRO_5013012039" evidence="2">
    <location>
        <begin position="25"/>
        <end position="150"/>
    </location>
</feature>
<gene>
    <name evidence="3" type="ORF">CAL24_14660</name>
</gene>
<evidence type="ECO:0000256" key="1">
    <source>
        <dbReference type="SAM" id="MobiDB-lite"/>
    </source>
</evidence>
<feature type="region of interest" description="Disordered" evidence="1">
    <location>
        <begin position="22"/>
        <end position="41"/>
    </location>
</feature>
<dbReference type="AlphaFoldDB" id="A0A261VS12"/>
<evidence type="ECO:0000313" key="3">
    <source>
        <dbReference type="EMBL" id="OZI76380.1"/>
    </source>
</evidence>
<dbReference type="Pfam" id="PF04170">
    <property type="entry name" value="NlpE"/>
    <property type="match status" value="1"/>
</dbReference>
<reference evidence="4" key="1">
    <citation type="submission" date="2017-05" db="EMBL/GenBank/DDBJ databases">
        <title>Complete and WGS of Bordetella genogroups.</title>
        <authorList>
            <person name="Spilker T."/>
            <person name="Lipuma J."/>
        </authorList>
    </citation>
    <scope>NUCLEOTIDE SEQUENCE [LARGE SCALE GENOMIC DNA]</scope>
    <source>
        <strain evidence="4">AU8256</strain>
    </source>
</reference>
<keyword evidence="4" id="KW-1185">Reference proteome</keyword>
<keyword evidence="2" id="KW-0732">Signal</keyword>
<dbReference type="Gene3D" id="2.40.128.640">
    <property type="match status" value="1"/>
</dbReference>
<dbReference type="PROSITE" id="PS51257">
    <property type="entry name" value="PROKAR_LIPOPROTEIN"/>
    <property type="match status" value="1"/>
</dbReference>
<feature type="signal peptide" evidence="2">
    <location>
        <begin position="1"/>
        <end position="24"/>
    </location>
</feature>
<proteinExistence type="predicted"/>
<feature type="compositionally biased region" description="Low complexity" evidence="1">
    <location>
        <begin position="31"/>
        <end position="41"/>
    </location>
</feature>